<evidence type="ECO:0000313" key="2">
    <source>
        <dbReference type="EMBL" id="KAK7028948.1"/>
    </source>
</evidence>
<reference evidence="2 3" key="1">
    <citation type="submission" date="2024-01" db="EMBL/GenBank/DDBJ databases">
        <title>A draft genome for a cacao thread blight-causing isolate of Paramarasmius palmivorus.</title>
        <authorList>
            <person name="Baruah I.K."/>
            <person name="Bukari Y."/>
            <person name="Amoako-Attah I."/>
            <person name="Meinhardt L.W."/>
            <person name="Bailey B.A."/>
            <person name="Cohen S.P."/>
        </authorList>
    </citation>
    <scope>NUCLEOTIDE SEQUENCE [LARGE SCALE GENOMIC DNA]</scope>
    <source>
        <strain evidence="2 3">GH-12</strain>
    </source>
</reference>
<feature type="region of interest" description="Disordered" evidence="1">
    <location>
        <begin position="1"/>
        <end position="21"/>
    </location>
</feature>
<comment type="caution">
    <text evidence="2">The sequence shown here is derived from an EMBL/GenBank/DDBJ whole genome shotgun (WGS) entry which is preliminary data.</text>
</comment>
<dbReference type="EMBL" id="JAYKXP010000086">
    <property type="protein sequence ID" value="KAK7028948.1"/>
    <property type="molecule type" value="Genomic_DNA"/>
</dbReference>
<evidence type="ECO:0008006" key="4">
    <source>
        <dbReference type="Google" id="ProtNLM"/>
    </source>
</evidence>
<evidence type="ECO:0000313" key="3">
    <source>
        <dbReference type="Proteomes" id="UP001383192"/>
    </source>
</evidence>
<organism evidence="2 3">
    <name type="scientific">Paramarasmius palmivorus</name>
    <dbReference type="NCBI Taxonomy" id="297713"/>
    <lineage>
        <taxon>Eukaryota</taxon>
        <taxon>Fungi</taxon>
        <taxon>Dikarya</taxon>
        <taxon>Basidiomycota</taxon>
        <taxon>Agaricomycotina</taxon>
        <taxon>Agaricomycetes</taxon>
        <taxon>Agaricomycetidae</taxon>
        <taxon>Agaricales</taxon>
        <taxon>Marasmiineae</taxon>
        <taxon>Marasmiaceae</taxon>
        <taxon>Paramarasmius</taxon>
    </lineage>
</organism>
<proteinExistence type="predicted"/>
<name>A0AAW0BS21_9AGAR</name>
<keyword evidence="3" id="KW-1185">Reference proteome</keyword>
<dbReference type="Proteomes" id="UP001383192">
    <property type="component" value="Unassembled WGS sequence"/>
</dbReference>
<sequence length="315" mass="35399">MHPLSPNFKAMPQSQPKVKSRESIPLEIIDTILGLHAEANDGNTLLHPCSLVSPSWSTICSRYLSQGAKFRLVSRQQSDLFYNNLARYPLHAIRNITLFIQPAPDEDDEDLSAFDRHLQSSNQAIEQLNGRINVNTLAIAMDFASPLLNHQEYRDFLHAPFSQIVRLDLDLRMETFNSLFLFISSFSRVEILGISCGALLDDLHNEPRIDLTLPPLLRTLQLNIILFHGFAGDTFWGWLRGQTMPNLRELSILNCDSASSPEERVPTYLQLSSELTSVYLSIPSDEIDPLSYLGEDEEDASGCEEAPIVALTFIG</sequence>
<gene>
    <name evidence="2" type="ORF">VNI00_014788</name>
</gene>
<accession>A0AAW0BS21</accession>
<evidence type="ECO:0000256" key="1">
    <source>
        <dbReference type="SAM" id="MobiDB-lite"/>
    </source>
</evidence>
<dbReference type="AlphaFoldDB" id="A0AAW0BS21"/>
<protein>
    <recommendedName>
        <fullName evidence="4">F-box domain-containing protein</fullName>
    </recommendedName>
</protein>